<gene>
    <name evidence="2" type="ORF">BSL82_03900</name>
</gene>
<dbReference type="Proteomes" id="UP000182063">
    <property type="component" value="Chromosome"/>
</dbReference>
<sequence>MPHLTPRAKEVLDYLQAKGTASPREALLDIDINSGSFTRRIAELRTAGYKIESAFQAHPVSGRQYKRYTLVLD</sequence>
<dbReference type="OrthoDB" id="7596144at2"/>
<accession>A0A1L3ZSF7</accession>
<dbReference type="Pfam" id="PF14090">
    <property type="entry name" value="HTH_39"/>
    <property type="match status" value="1"/>
</dbReference>
<evidence type="ECO:0000259" key="1">
    <source>
        <dbReference type="Pfam" id="PF14090"/>
    </source>
</evidence>
<evidence type="ECO:0000313" key="3">
    <source>
        <dbReference type="Proteomes" id="UP000182063"/>
    </source>
</evidence>
<evidence type="ECO:0000313" key="2">
    <source>
        <dbReference type="EMBL" id="API58561.1"/>
    </source>
</evidence>
<proteinExistence type="predicted"/>
<keyword evidence="3" id="KW-1185">Reference proteome</keyword>
<feature type="domain" description="Winged helix-turn-helix" evidence="1">
    <location>
        <begin position="8"/>
        <end position="71"/>
    </location>
</feature>
<name>A0A1L3ZSF7_9SPHN</name>
<reference evidence="3" key="1">
    <citation type="submission" date="2016-11" db="EMBL/GenBank/DDBJ databases">
        <title>Complete Genome Sequence of alachlor-degrading Sphingomonas sp. strain JJ-A5.</title>
        <authorList>
            <person name="Lee H."/>
            <person name="Ka J.-O."/>
        </authorList>
    </citation>
    <scope>NUCLEOTIDE SEQUENCE [LARGE SCALE GENOMIC DNA]</scope>
    <source>
        <strain evidence="3">JJ-A5</strain>
    </source>
</reference>
<dbReference type="RefSeq" id="WP_072596128.1">
    <property type="nucleotide sequence ID" value="NZ_CP018221.1"/>
</dbReference>
<dbReference type="EMBL" id="CP018221">
    <property type="protein sequence ID" value="API58561.1"/>
    <property type="molecule type" value="Genomic_DNA"/>
</dbReference>
<dbReference type="KEGG" id="sphj:BSL82_03900"/>
<dbReference type="AlphaFoldDB" id="A0A1L3ZSF7"/>
<organism evidence="2 3">
    <name type="scientific">Tardibacter chloracetimidivorans</name>
    <dbReference type="NCBI Taxonomy" id="1921510"/>
    <lineage>
        <taxon>Bacteria</taxon>
        <taxon>Pseudomonadati</taxon>
        <taxon>Pseudomonadota</taxon>
        <taxon>Alphaproteobacteria</taxon>
        <taxon>Sphingomonadales</taxon>
        <taxon>Sphingomonadaceae</taxon>
        <taxon>Tardibacter</taxon>
    </lineage>
</organism>
<dbReference type="InterPro" id="IPR055245">
    <property type="entry name" value="HTH_proteobacteria"/>
</dbReference>
<dbReference type="STRING" id="1921510.BSL82_03900"/>
<protein>
    <recommendedName>
        <fullName evidence="1">Winged helix-turn-helix domain-containing protein</fullName>
    </recommendedName>
</protein>